<gene>
    <name evidence="2" type="ORF">M529_21755</name>
</gene>
<name>T0IZX2_9SPHN</name>
<accession>T0IZX2</accession>
<feature type="region of interest" description="Disordered" evidence="1">
    <location>
        <begin position="70"/>
        <end position="90"/>
    </location>
</feature>
<comment type="caution">
    <text evidence="2">The sequence shown here is derived from an EMBL/GenBank/DDBJ whole genome shotgun (WGS) entry which is preliminary data.</text>
</comment>
<protein>
    <submittedName>
        <fullName evidence="2">Uncharacterized protein</fullName>
    </submittedName>
</protein>
<dbReference type="Proteomes" id="UP000015523">
    <property type="component" value="Unassembled WGS sequence"/>
</dbReference>
<feature type="compositionally biased region" description="Basic and acidic residues" evidence="1">
    <location>
        <begin position="12"/>
        <end position="23"/>
    </location>
</feature>
<organism evidence="2 3">
    <name type="scientific">Sphingobium ummariense RL-3</name>
    <dbReference type="NCBI Taxonomy" id="1346791"/>
    <lineage>
        <taxon>Bacteria</taxon>
        <taxon>Pseudomonadati</taxon>
        <taxon>Pseudomonadota</taxon>
        <taxon>Alphaproteobacteria</taxon>
        <taxon>Sphingomonadales</taxon>
        <taxon>Sphingomonadaceae</taxon>
        <taxon>Sphingobium</taxon>
    </lineage>
</organism>
<evidence type="ECO:0000313" key="2">
    <source>
        <dbReference type="EMBL" id="EQB30082.1"/>
    </source>
</evidence>
<evidence type="ECO:0000256" key="1">
    <source>
        <dbReference type="SAM" id="MobiDB-lite"/>
    </source>
</evidence>
<proteinExistence type="predicted"/>
<evidence type="ECO:0000313" key="3">
    <source>
        <dbReference type="Proteomes" id="UP000015523"/>
    </source>
</evidence>
<dbReference type="EMBL" id="AUWY01000127">
    <property type="protein sequence ID" value="EQB30082.1"/>
    <property type="molecule type" value="Genomic_DNA"/>
</dbReference>
<sequence>MILPQCPADPPHGGDFRRTQSKREHAQAHTELLCMHSTLRLCVLFGTTANVLARWIEVLGCNRDGRDQDRAGCPQTMIKGGASEMDLSSI</sequence>
<reference evidence="2 3" key="1">
    <citation type="journal article" date="2013" name="Genome Announc.">
        <title>Draft Genome Sequence of Sphingobium ummariense Strain RL-3, a Hexachlorocyclohexane-Degrading Bacterium.</title>
        <authorList>
            <person name="Kohli P."/>
            <person name="Dua A."/>
            <person name="Sangwan N."/>
            <person name="Oldach P."/>
            <person name="Khurana J.P."/>
            <person name="Lal R."/>
        </authorList>
    </citation>
    <scope>NUCLEOTIDE SEQUENCE [LARGE SCALE GENOMIC DNA]</scope>
    <source>
        <strain evidence="2 3">RL-3</strain>
    </source>
</reference>
<dbReference type="AlphaFoldDB" id="T0IZX2"/>
<feature type="region of interest" description="Disordered" evidence="1">
    <location>
        <begin position="1"/>
        <end position="23"/>
    </location>
</feature>
<keyword evidence="3" id="KW-1185">Reference proteome</keyword>